<dbReference type="NCBIfam" id="TIGR00217">
    <property type="entry name" value="malQ"/>
    <property type="match status" value="1"/>
</dbReference>
<evidence type="ECO:0000256" key="1">
    <source>
        <dbReference type="ARBA" id="ARBA00000439"/>
    </source>
</evidence>
<dbReference type="InterPro" id="IPR003385">
    <property type="entry name" value="Glyco_hydro_77"/>
</dbReference>
<dbReference type="Pfam" id="PF02446">
    <property type="entry name" value="Glyco_hydro_77"/>
    <property type="match status" value="1"/>
</dbReference>
<keyword evidence="5 10" id="KW-0328">Glycosyltransferase</keyword>
<dbReference type="SUPFAM" id="SSF51445">
    <property type="entry name" value="(Trans)glycosidases"/>
    <property type="match status" value="1"/>
</dbReference>
<organism evidence="11 12">
    <name type="scientific">Coprococcus hominis</name>
    <name type="common">ex Liu et al. 2022</name>
    <dbReference type="NCBI Taxonomy" id="2763039"/>
    <lineage>
        <taxon>Bacteria</taxon>
        <taxon>Bacillati</taxon>
        <taxon>Bacillota</taxon>
        <taxon>Clostridia</taxon>
        <taxon>Lachnospirales</taxon>
        <taxon>Lachnospiraceae</taxon>
        <taxon>Coprococcus</taxon>
    </lineage>
</organism>
<dbReference type="NCBIfam" id="NF011079">
    <property type="entry name" value="PRK14508.1-2"/>
    <property type="match status" value="1"/>
</dbReference>
<dbReference type="PANTHER" id="PTHR32438">
    <property type="entry name" value="4-ALPHA-GLUCANOTRANSFERASE DPE1, CHLOROPLASTIC/AMYLOPLASTIC"/>
    <property type="match status" value="1"/>
</dbReference>
<dbReference type="RefSeq" id="WP_118663150.1">
    <property type="nucleotide sequence ID" value="NZ_JACOOX010000001.1"/>
</dbReference>
<evidence type="ECO:0000256" key="7">
    <source>
        <dbReference type="ARBA" id="ARBA00023277"/>
    </source>
</evidence>
<dbReference type="EC" id="2.4.1.25" evidence="3 10"/>
<accession>A0A8I0AH28</accession>
<evidence type="ECO:0000256" key="4">
    <source>
        <dbReference type="ARBA" id="ARBA00020295"/>
    </source>
</evidence>
<evidence type="ECO:0000256" key="6">
    <source>
        <dbReference type="ARBA" id="ARBA00022679"/>
    </source>
</evidence>
<dbReference type="Gene3D" id="3.20.20.80">
    <property type="entry name" value="Glycosidases"/>
    <property type="match status" value="1"/>
</dbReference>
<dbReference type="EMBL" id="JACOOX010000001">
    <property type="protein sequence ID" value="MBC5661382.1"/>
    <property type="molecule type" value="Genomic_DNA"/>
</dbReference>
<proteinExistence type="inferred from homology"/>
<gene>
    <name evidence="11" type="primary">malQ</name>
    <name evidence="11" type="ORF">H8S09_00490</name>
</gene>
<evidence type="ECO:0000256" key="10">
    <source>
        <dbReference type="RuleBase" id="RU361207"/>
    </source>
</evidence>
<keyword evidence="7 10" id="KW-0119">Carbohydrate metabolism</keyword>
<dbReference type="InterPro" id="IPR017853">
    <property type="entry name" value="GH"/>
</dbReference>
<evidence type="ECO:0000256" key="9">
    <source>
        <dbReference type="ARBA" id="ARBA00031501"/>
    </source>
</evidence>
<dbReference type="NCBIfam" id="NF011080">
    <property type="entry name" value="PRK14508.1-3"/>
    <property type="match status" value="1"/>
</dbReference>
<comment type="similarity">
    <text evidence="2 10">Belongs to the disproportionating enzyme family.</text>
</comment>
<name>A0A8I0AH28_9FIRM</name>
<dbReference type="PANTHER" id="PTHR32438:SF5">
    <property type="entry name" value="4-ALPHA-GLUCANOTRANSFERASE DPE1, CHLOROPLASTIC_AMYLOPLASTIC"/>
    <property type="match status" value="1"/>
</dbReference>
<keyword evidence="6 10" id="KW-0808">Transferase</keyword>
<evidence type="ECO:0000313" key="11">
    <source>
        <dbReference type="EMBL" id="MBC5661382.1"/>
    </source>
</evidence>
<evidence type="ECO:0000256" key="5">
    <source>
        <dbReference type="ARBA" id="ARBA00022676"/>
    </source>
</evidence>
<reference evidence="11 12" key="1">
    <citation type="submission" date="2020-08" db="EMBL/GenBank/DDBJ databases">
        <title>Genome public.</title>
        <authorList>
            <person name="Liu C."/>
            <person name="Sun Q."/>
        </authorList>
    </citation>
    <scope>NUCLEOTIDE SEQUENCE [LARGE SCALE GENOMIC DNA]</scope>
    <source>
        <strain evidence="11 12">NSJ-10</strain>
    </source>
</reference>
<dbReference type="GO" id="GO:0004134">
    <property type="term" value="F:4-alpha-glucanotransferase activity"/>
    <property type="evidence" value="ECO:0007669"/>
    <property type="project" value="UniProtKB-EC"/>
</dbReference>
<comment type="catalytic activity">
    <reaction evidence="1 10">
        <text>Transfers a segment of a (1-&gt;4)-alpha-D-glucan to a new position in an acceptor, which may be glucose or a (1-&gt;4)-alpha-D-glucan.</text>
        <dbReference type="EC" id="2.4.1.25"/>
    </reaction>
</comment>
<protein>
    <recommendedName>
        <fullName evidence="4 10">4-alpha-glucanotransferase</fullName>
        <ecNumber evidence="3 10">2.4.1.25</ecNumber>
    </recommendedName>
    <alternativeName>
        <fullName evidence="8 10">Amylomaltase</fullName>
    </alternativeName>
    <alternativeName>
        <fullName evidence="9 10">Disproportionating enzyme</fullName>
    </alternativeName>
</protein>
<comment type="caution">
    <text evidence="11">The sequence shown here is derived from an EMBL/GenBank/DDBJ whole genome shotgun (WGS) entry which is preliminary data.</text>
</comment>
<evidence type="ECO:0000256" key="2">
    <source>
        <dbReference type="ARBA" id="ARBA00005684"/>
    </source>
</evidence>
<evidence type="ECO:0000256" key="8">
    <source>
        <dbReference type="ARBA" id="ARBA00031423"/>
    </source>
</evidence>
<dbReference type="AlphaFoldDB" id="A0A8I0AH28"/>
<evidence type="ECO:0000256" key="3">
    <source>
        <dbReference type="ARBA" id="ARBA00012560"/>
    </source>
</evidence>
<dbReference type="GO" id="GO:0005975">
    <property type="term" value="P:carbohydrate metabolic process"/>
    <property type="evidence" value="ECO:0007669"/>
    <property type="project" value="InterPro"/>
</dbReference>
<sequence length="509" mass="58936">MLENNHEKKPKKYAGILAHPTSFPSPYGIGDLGKGAYRFIDFLANSGLNLWQVLPLGHTGFGDSPYQPFSAFAGQPLIIDLDALKEYKLLSEDDFTDMPEWDPVHIDYGTLITFKTKLLKLAYERFTDPDHEDGLSTDEEQMAAFASFKKDSSWLADYSLFMAGKDFHEGMPWYMWEDSLKAPTKRQRTTWEKKLANEIGYYDFIQFLFHTQWMAIKEYANEKNISIVGDAPIFLAWDSADVWSHQELFMLDSKGYPTEVAGVPPDYFSETGQLWGNPLYNWSKHTATGYEWWIERIKYQLTLTDFLRIDHFRGFDRYWAVPYGEETAINGEWKPAPGINFFTQLQANLGYDLPIIAEDLGEIDDSVIELRDKFNLPGMKILQFAFENPEENDFLPHNYTRNCVCYTGTHDNDTTLGWYQKAYEASKDKLRRYFSTDASDICWVMIRACFSSVANMAVVPMQDVLKLDSWARLNTPGVGEGNWAWRFEDKDMDTKLEERLFETAKLYGR</sequence>
<dbReference type="Proteomes" id="UP000615234">
    <property type="component" value="Unassembled WGS sequence"/>
</dbReference>
<evidence type="ECO:0000313" key="12">
    <source>
        <dbReference type="Proteomes" id="UP000615234"/>
    </source>
</evidence>
<keyword evidence="12" id="KW-1185">Reference proteome</keyword>